<organism evidence="9 10">
    <name type="scientific">Priestia megaterium</name>
    <name type="common">Bacillus megaterium</name>
    <dbReference type="NCBI Taxonomy" id="1404"/>
    <lineage>
        <taxon>Bacteria</taxon>
        <taxon>Bacillati</taxon>
        <taxon>Bacillota</taxon>
        <taxon>Bacilli</taxon>
        <taxon>Bacillales</taxon>
        <taxon>Bacillaceae</taxon>
        <taxon>Priestia</taxon>
    </lineage>
</organism>
<dbReference type="SUPFAM" id="SSF55347">
    <property type="entry name" value="Glyceraldehyde-3-phosphate dehydrogenase-like, C-terminal domain"/>
    <property type="match status" value="1"/>
</dbReference>
<dbReference type="EC" id="1.1.1.49" evidence="6"/>
<protein>
    <recommendedName>
        <fullName evidence="6">Glucose-6-phosphate 1-dehydrogenase</fullName>
        <shortName evidence="6">G6PD</shortName>
        <ecNumber evidence="6">1.1.1.49</ecNumber>
    </recommendedName>
</protein>
<evidence type="ECO:0000256" key="2">
    <source>
        <dbReference type="ARBA" id="ARBA00022526"/>
    </source>
</evidence>
<dbReference type="InterPro" id="IPR022674">
    <property type="entry name" value="G6P_DH_NAD-bd"/>
</dbReference>
<dbReference type="GO" id="GO:0005829">
    <property type="term" value="C:cytosol"/>
    <property type="evidence" value="ECO:0007669"/>
    <property type="project" value="TreeGrafter"/>
</dbReference>
<dbReference type="SUPFAM" id="SSF51735">
    <property type="entry name" value="NAD(P)-binding Rossmann-fold domains"/>
    <property type="match status" value="1"/>
</dbReference>
<feature type="binding site" evidence="6">
    <location>
        <position position="171"/>
    </location>
    <ligand>
        <name>NADP(+)</name>
        <dbReference type="ChEBI" id="CHEBI:58349"/>
    </ligand>
</feature>
<feature type="binding site" evidence="6">
    <location>
        <position position="363"/>
    </location>
    <ligand>
        <name>substrate</name>
    </ligand>
</feature>
<dbReference type="Gene3D" id="3.30.360.10">
    <property type="entry name" value="Dihydrodipicolinate Reductase, domain 2"/>
    <property type="match status" value="1"/>
</dbReference>
<dbReference type="Pfam" id="PF02781">
    <property type="entry name" value="G6PD_C"/>
    <property type="match status" value="1"/>
</dbReference>
<feature type="binding site" evidence="6">
    <location>
        <position position="258"/>
    </location>
    <ligand>
        <name>substrate</name>
    </ligand>
</feature>
<name>A0A6M6DTJ6_PRIMG</name>
<feature type="domain" description="Glucose-6-phosphate dehydrogenase NAD-binding" evidence="7">
    <location>
        <begin position="28"/>
        <end position="210"/>
    </location>
</feature>
<dbReference type="PIRSF" id="PIRSF000110">
    <property type="entry name" value="G6PD"/>
    <property type="match status" value="1"/>
</dbReference>
<dbReference type="UniPathway" id="UPA00115">
    <property type="reaction ID" value="UER00408"/>
</dbReference>
<feature type="binding site" evidence="6">
    <location>
        <position position="368"/>
    </location>
    <ligand>
        <name>substrate</name>
    </ligand>
</feature>
<dbReference type="PANTHER" id="PTHR23429:SF0">
    <property type="entry name" value="GLUCOSE-6-PHOSPHATE 1-DEHYDROGENASE"/>
    <property type="match status" value="1"/>
</dbReference>
<feature type="binding site" evidence="6">
    <location>
        <position position="205"/>
    </location>
    <ligand>
        <name>substrate</name>
    </ligand>
</feature>
<proteinExistence type="inferred from homology"/>
<evidence type="ECO:0000256" key="4">
    <source>
        <dbReference type="ARBA" id="ARBA00023002"/>
    </source>
</evidence>
<dbReference type="InterPro" id="IPR001282">
    <property type="entry name" value="G6P_DH"/>
</dbReference>
<dbReference type="Proteomes" id="UP000501076">
    <property type="component" value="Chromosome"/>
</dbReference>
<gene>
    <name evidence="6" type="primary">zwf</name>
    <name evidence="9" type="ORF">FDZ14_20135</name>
</gene>
<feature type="binding site" evidence="6">
    <location>
        <begin position="108"/>
        <end position="109"/>
    </location>
    <ligand>
        <name>NADP(+)</name>
        <dbReference type="ChEBI" id="CHEBI:58349"/>
    </ligand>
</feature>
<dbReference type="Gene3D" id="3.40.50.720">
    <property type="entry name" value="NAD(P)-binding Rossmann-like Domain"/>
    <property type="match status" value="1"/>
</dbReference>
<accession>A0A6M6DTJ6</accession>
<evidence type="ECO:0000259" key="7">
    <source>
        <dbReference type="Pfam" id="PF00479"/>
    </source>
</evidence>
<feature type="binding site" evidence="6">
    <location>
        <begin position="31"/>
        <end position="38"/>
    </location>
    <ligand>
        <name>NADP(+)</name>
        <dbReference type="ChEBI" id="CHEBI:58349"/>
    </ligand>
</feature>
<feature type="active site" description="Proton acceptor" evidence="6">
    <location>
        <position position="263"/>
    </location>
</feature>
<comment type="catalytic activity">
    <reaction evidence="6">
        <text>D-glucose 6-phosphate + NADP(+) = 6-phospho-D-glucono-1,5-lactone + NADPH + H(+)</text>
        <dbReference type="Rhea" id="RHEA:15841"/>
        <dbReference type="ChEBI" id="CHEBI:15378"/>
        <dbReference type="ChEBI" id="CHEBI:57783"/>
        <dbReference type="ChEBI" id="CHEBI:57955"/>
        <dbReference type="ChEBI" id="CHEBI:58349"/>
        <dbReference type="ChEBI" id="CHEBI:61548"/>
        <dbReference type="EC" id="1.1.1.49"/>
    </reaction>
</comment>
<evidence type="ECO:0000313" key="9">
    <source>
        <dbReference type="EMBL" id="QJX78373.1"/>
    </source>
</evidence>
<evidence type="ECO:0000256" key="1">
    <source>
        <dbReference type="ARBA" id="ARBA00004937"/>
    </source>
</evidence>
<evidence type="ECO:0000256" key="5">
    <source>
        <dbReference type="ARBA" id="ARBA00023277"/>
    </source>
</evidence>
<dbReference type="PANTHER" id="PTHR23429">
    <property type="entry name" value="GLUCOSE-6-PHOSPHATE 1-DEHYDROGENASE G6PD"/>
    <property type="match status" value="1"/>
</dbReference>
<dbReference type="GO" id="GO:0006006">
    <property type="term" value="P:glucose metabolic process"/>
    <property type="evidence" value="ECO:0007669"/>
    <property type="project" value="UniProtKB-KW"/>
</dbReference>
<sequence>MGSVARSRDNCLKSHSPQALEVDSMTFILFGATGDLAKRKIFPALYNLFLDKKLPSSFSIVGTDRSNWSDNAFQIYVEESVKTFSRRFRQGESKIKEFLKTVRYHKMDVTNSDGYDQLLHAIQEGEAELNIPENRLFYLSVAPEFVDVIASNINSGGLGSTKGWKRLIIEKPFGHDLQSAQVLNQKLTETFNEEEIYRIDHYLGKPMIQNLEALASANPILQALWNHHYVANVQITASETVGVEERAPYYDQAGAIRDMLQNHMLQMLMMTAMQLPKTLNIAKTRQQKIKIMKSLRPLQKEFIHSNVIRGQYEAGKIQNRSVIGYKDEPGINAASVNDTFIAVRVWIDHELWKGVPFYLRTGKRMSKKCTRIVIEFKHPLKDVYTDEEVIPNLLVVEISPNEGISLQLNSKNPLNDNKIEPIFINFSTNQREVPEAYELLLVDALQGDSTFFAHWEEVELSWKWVQPILEVFNDERFPLHFYPAGTMGPAASNHLLEDDGFKWW</sequence>
<dbReference type="AlphaFoldDB" id="A0A6M6DTJ6"/>
<keyword evidence="4 6" id="KW-0560">Oxidoreductase</keyword>
<dbReference type="GO" id="GO:0004345">
    <property type="term" value="F:glucose-6-phosphate dehydrogenase activity"/>
    <property type="evidence" value="ECO:0007669"/>
    <property type="project" value="UniProtKB-UniRule"/>
</dbReference>
<feature type="binding site" evidence="6">
    <location>
        <position position="239"/>
    </location>
    <ligand>
        <name>substrate</name>
    </ligand>
</feature>
<feature type="binding site" evidence="6">
    <location>
        <position position="201"/>
    </location>
    <ligand>
        <name>substrate</name>
    </ligand>
</feature>
<keyword evidence="5 6" id="KW-0119">Carbohydrate metabolism</keyword>
<dbReference type="PRINTS" id="PR00079">
    <property type="entry name" value="G6PDHDRGNASE"/>
</dbReference>
<comment type="pathway">
    <text evidence="1 6">Carbohydrate degradation; pentose phosphate pathway; D-ribulose 5-phosphate from D-glucose 6-phosphate (oxidative stage): step 1/3.</text>
</comment>
<dbReference type="NCBIfam" id="TIGR00871">
    <property type="entry name" value="zwf"/>
    <property type="match status" value="1"/>
</dbReference>
<dbReference type="RefSeq" id="WP_171777492.1">
    <property type="nucleotide sequence ID" value="NZ_CP045272.1"/>
</dbReference>
<comment type="similarity">
    <text evidence="6">Belongs to the glucose-6-phosphate dehydrogenase family.</text>
</comment>
<dbReference type="InterPro" id="IPR022675">
    <property type="entry name" value="G6P_DH_C"/>
</dbReference>
<keyword evidence="2 6" id="KW-0313">Glucose metabolism</keyword>
<evidence type="ECO:0000256" key="6">
    <source>
        <dbReference type="HAMAP-Rule" id="MF_00966"/>
    </source>
</evidence>
<comment type="function">
    <text evidence="6">Catalyzes the oxidation of glucose 6-phosphate to 6-phosphogluconolactone.</text>
</comment>
<dbReference type="Pfam" id="PF00479">
    <property type="entry name" value="G6PD_N"/>
    <property type="match status" value="1"/>
</dbReference>
<reference evidence="9 10" key="1">
    <citation type="submission" date="2019-10" db="EMBL/GenBank/DDBJ databases">
        <title>Complete genome sequences for adaption low water activity.</title>
        <authorList>
            <person name="Zhao L."/>
            <person name="Zhong J."/>
        </authorList>
    </citation>
    <scope>NUCLEOTIDE SEQUENCE [LARGE SCALE GENOMIC DNA]</scope>
    <source>
        <strain evidence="9 10">FDU301</strain>
    </source>
</reference>
<dbReference type="HAMAP" id="MF_00966">
    <property type="entry name" value="G6PD"/>
    <property type="match status" value="1"/>
</dbReference>
<dbReference type="InterPro" id="IPR036291">
    <property type="entry name" value="NAD(P)-bd_dom_sf"/>
</dbReference>
<keyword evidence="3 6" id="KW-0521">NADP</keyword>
<dbReference type="GO" id="GO:0009051">
    <property type="term" value="P:pentose-phosphate shunt, oxidative branch"/>
    <property type="evidence" value="ECO:0007669"/>
    <property type="project" value="TreeGrafter"/>
</dbReference>
<feature type="domain" description="Glucose-6-phosphate dehydrogenase C-terminal" evidence="8">
    <location>
        <begin position="215"/>
        <end position="504"/>
    </location>
</feature>
<evidence type="ECO:0000256" key="3">
    <source>
        <dbReference type="ARBA" id="ARBA00022857"/>
    </source>
</evidence>
<feature type="binding site" evidence="6">
    <location>
        <position position="65"/>
    </location>
    <ligand>
        <name>NADP(+)</name>
        <dbReference type="ChEBI" id="CHEBI:58349"/>
    </ligand>
</feature>
<evidence type="ECO:0000259" key="8">
    <source>
        <dbReference type="Pfam" id="PF02781"/>
    </source>
</evidence>
<evidence type="ECO:0000313" key="10">
    <source>
        <dbReference type="Proteomes" id="UP000501076"/>
    </source>
</evidence>
<dbReference type="EMBL" id="CP045272">
    <property type="protein sequence ID" value="QJX78373.1"/>
    <property type="molecule type" value="Genomic_DNA"/>
</dbReference>
<dbReference type="GO" id="GO:0050661">
    <property type="term" value="F:NADP binding"/>
    <property type="evidence" value="ECO:0007669"/>
    <property type="project" value="UniProtKB-UniRule"/>
</dbReference>